<dbReference type="Proteomes" id="UP000790709">
    <property type="component" value="Unassembled WGS sequence"/>
</dbReference>
<reference evidence="1" key="1">
    <citation type="journal article" date="2021" name="New Phytol.">
        <title>Evolutionary innovations through gain and loss of genes in the ectomycorrhizal Boletales.</title>
        <authorList>
            <person name="Wu G."/>
            <person name="Miyauchi S."/>
            <person name="Morin E."/>
            <person name="Kuo A."/>
            <person name="Drula E."/>
            <person name="Varga T."/>
            <person name="Kohler A."/>
            <person name="Feng B."/>
            <person name="Cao Y."/>
            <person name="Lipzen A."/>
            <person name="Daum C."/>
            <person name="Hundley H."/>
            <person name="Pangilinan J."/>
            <person name="Johnson J."/>
            <person name="Barry K."/>
            <person name="LaButti K."/>
            <person name="Ng V."/>
            <person name="Ahrendt S."/>
            <person name="Min B."/>
            <person name="Choi I.G."/>
            <person name="Park H."/>
            <person name="Plett J.M."/>
            <person name="Magnuson J."/>
            <person name="Spatafora J.W."/>
            <person name="Nagy L.G."/>
            <person name="Henrissat B."/>
            <person name="Grigoriev I.V."/>
            <person name="Yang Z.L."/>
            <person name="Xu J."/>
            <person name="Martin F.M."/>
        </authorList>
    </citation>
    <scope>NUCLEOTIDE SEQUENCE</scope>
    <source>
        <strain evidence="1">KUC20120723A-06</strain>
    </source>
</reference>
<sequence length="704" mass="79390">MGKATKSTRKFASSGQLKKTIQSRKKHQQIKKKIQGRRGAKGKGKDKPVSDVDEDDPEEDEGEEEEAGTKSANSVKGMSVDAFLGAGFMDDGDEDEDEDMSAAGSEDEEEEDDEDIPDDQSFASVDDLEDEGEAHMLELSKLAEKDPEFYKYLQENDKELLDFDPTQAHAGEEDEDEEDDEDEDDEEVEEDKLPILTKETLRSWQKALLEHRSLRALRKLLIAFRSAAHMNEEDVVHVWSIDNSTVYNKLVTTALKYTPVVLKHHIPYKTLPNGKFKPPTQSAKQKTLQKLILSYFNNITHLLSQLTDNETLQLAVTESASLLPYVITSRKAVKSYLKKCLELWSTGEDSVRIAAFLAIRRLASSTDDAIMDLVLKNTYLELVRSSKSTTAHKLPSINLMKNSASEIFCLDHATAYQHAFGYIRQLAIHLRNSMKVKTKEAYKQVYNWQYVHCVDFWALVLARACDAQIQTEGESELKALIYPLVQVSLGAIKLISNSRSFPFHLHIARSLLHLTRHTRVYIPLSSYLLPILTATLTASGKPKSSTLRPLDFSTNIRTPAQYLKTRVYAEGLVDETSFILAEWLASPTVQGSVAFPEIVVPVIVALRKTLKSVKAKAKSALGKEAGSVKLLVERIEESSRWVELRRKGVSFGPGKMAEVERWETEVKVEESPLGKYVKVQRKAREKRKNLEDKARKGEDEILED</sequence>
<name>A0ACB8BF67_9AGAM</name>
<proteinExistence type="predicted"/>
<evidence type="ECO:0000313" key="1">
    <source>
        <dbReference type="EMBL" id="KAH7924341.1"/>
    </source>
</evidence>
<organism evidence="1 2">
    <name type="scientific">Leucogyrophana mollusca</name>
    <dbReference type="NCBI Taxonomy" id="85980"/>
    <lineage>
        <taxon>Eukaryota</taxon>
        <taxon>Fungi</taxon>
        <taxon>Dikarya</taxon>
        <taxon>Basidiomycota</taxon>
        <taxon>Agaricomycotina</taxon>
        <taxon>Agaricomycetes</taxon>
        <taxon>Agaricomycetidae</taxon>
        <taxon>Boletales</taxon>
        <taxon>Boletales incertae sedis</taxon>
        <taxon>Leucogyrophana</taxon>
    </lineage>
</organism>
<protein>
    <submittedName>
        <fullName evidence="1">Noc2-domain-containing protein</fullName>
    </submittedName>
</protein>
<dbReference type="EMBL" id="MU266427">
    <property type="protein sequence ID" value="KAH7924341.1"/>
    <property type="molecule type" value="Genomic_DNA"/>
</dbReference>
<comment type="caution">
    <text evidence="1">The sequence shown here is derived from an EMBL/GenBank/DDBJ whole genome shotgun (WGS) entry which is preliminary data.</text>
</comment>
<gene>
    <name evidence="1" type="ORF">BV22DRAFT_1035234</name>
</gene>
<accession>A0ACB8BF67</accession>
<keyword evidence="2" id="KW-1185">Reference proteome</keyword>
<evidence type="ECO:0000313" key="2">
    <source>
        <dbReference type="Proteomes" id="UP000790709"/>
    </source>
</evidence>